<name>A0AAN9JNG3_CLITE</name>
<evidence type="ECO:0000256" key="1">
    <source>
        <dbReference type="ARBA" id="ARBA00022737"/>
    </source>
</evidence>
<organism evidence="3 4">
    <name type="scientific">Clitoria ternatea</name>
    <name type="common">Butterfly pea</name>
    <dbReference type="NCBI Taxonomy" id="43366"/>
    <lineage>
        <taxon>Eukaryota</taxon>
        <taxon>Viridiplantae</taxon>
        <taxon>Streptophyta</taxon>
        <taxon>Embryophyta</taxon>
        <taxon>Tracheophyta</taxon>
        <taxon>Spermatophyta</taxon>
        <taxon>Magnoliopsida</taxon>
        <taxon>eudicotyledons</taxon>
        <taxon>Gunneridae</taxon>
        <taxon>Pentapetalae</taxon>
        <taxon>rosids</taxon>
        <taxon>fabids</taxon>
        <taxon>Fabales</taxon>
        <taxon>Fabaceae</taxon>
        <taxon>Papilionoideae</taxon>
        <taxon>50 kb inversion clade</taxon>
        <taxon>NPAAA clade</taxon>
        <taxon>indigoferoid/millettioid clade</taxon>
        <taxon>Phaseoleae</taxon>
        <taxon>Clitoria</taxon>
    </lineage>
</organism>
<dbReference type="Pfam" id="PF01535">
    <property type="entry name" value="PPR"/>
    <property type="match status" value="2"/>
</dbReference>
<dbReference type="GO" id="GO:0003723">
    <property type="term" value="F:RNA binding"/>
    <property type="evidence" value="ECO:0007669"/>
    <property type="project" value="InterPro"/>
</dbReference>
<keyword evidence="1" id="KW-0677">Repeat</keyword>
<comment type="caution">
    <text evidence="3">The sequence shown here is derived from an EMBL/GenBank/DDBJ whole genome shotgun (WGS) entry which is preliminary data.</text>
</comment>
<evidence type="ECO:0000313" key="4">
    <source>
        <dbReference type="Proteomes" id="UP001359559"/>
    </source>
</evidence>
<dbReference type="Gene3D" id="1.25.40.10">
    <property type="entry name" value="Tetratricopeptide repeat domain"/>
    <property type="match status" value="1"/>
</dbReference>
<feature type="repeat" description="PPR" evidence="2">
    <location>
        <begin position="173"/>
        <end position="207"/>
    </location>
</feature>
<gene>
    <name evidence="3" type="ORF">RJT34_11904</name>
</gene>
<proteinExistence type="predicted"/>
<dbReference type="AlphaFoldDB" id="A0AAN9JNG3"/>
<keyword evidence="4" id="KW-1185">Reference proteome</keyword>
<dbReference type="PROSITE" id="PS51375">
    <property type="entry name" value="PPR"/>
    <property type="match status" value="1"/>
</dbReference>
<protein>
    <recommendedName>
        <fullName evidence="5">Pentatricopeptide repeat-containing protein</fullName>
    </recommendedName>
</protein>
<dbReference type="NCBIfam" id="TIGR00756">
    <property type="entry name" value="PPR"/>
    <property type="match status" value="2"/>
</dbReference>
<dbReference type="InterPro" id="IPR011990">
    <property type="entry name" value="TPR-like_helical_dom_sf"/>
</dbReference>
<sequence>MAPQFVFPRTVQELEHEEDEDNPPNIASLRSSQLKEFVKGVSFDLSDKEILCLEEQQVFDNVYSLIRSFASLPSSSKSNLVETLRSNLAVLLPNVNPFSCISDEDIPITSHRNAFKIYRRPFSSSLYHENFEEAIHLLCQQKRLKEAVELLLCSRLLHPYRCLRSPSRPRTGDLCSWNTLIAGYAKLGRLQRARKLFDEMSHRDNFSWNAVMSGYVGHGRPREALELFSFHSSRIAKNHF</sequence>
<dbReference type="PANTHER" id="PTHR47926:SF359">
    <property type="entry name" value="PENTACOTRIPEPTIDE-REPEAT REGION OF PRORP DOMAIN-CONTAINING PROTEIN"/>
    <property type="match status" value="1"/>
</dbReference>
<dbReference type="InterPro" id="IPR046960">
    <property type="entry name" value="PPR_At4g14850-like_plant"/>
</dbReference>
<dbReference type="GO" id="GO:0009451">
    <property type="term" value="P:RNA modification"/>
    <property type="evidence" value="ECO:0007669"/>
    <property type="project" value="InterPro"/>
</dbReference>
<accession>A0AAN9JNG3</accession>
<dbReference type="PANTHER" id="PTHR47926">
    <property type="entry name" value="PENTATRICOPEPTIDE REPEAT-CONTAINING PROTEIN"/>
    <property type="match status" value="1"/>
</dbReference>
<evidence type="ECO:0000313" key="3">
    <source>
        <dbReference type="EMBL" id="KAK7301048.1"/>
    </source>
</evidence>
<dbReference type="InterPro" id="IPR002885">
    <property type="entry name" value="PPR_rpt"/>
</dbReference>
<dbReference type="Proteomes" id="UP001359559">
    <property type="component" value="Unassembled WGS sequence"/>
</dbReference>
<evidence type="ECO:0008006" key="5">
    <source>
        <dbReference type="Google" id="ProtNLM"/>
    </source>
</evidence>
<evidence type="ECO:0000256" key="2">
    <source>
        <dbReference type="PROSITE-ProRule" id="PRU00708"/>
    </source>
</evidence>
<dbReference type="EMBL" id="JAYKXN010000003">
    <property type="protein sequence ID" value="KAK7301048.1"/>
    <property type="molecule type" value="Genomic_DNA"/>
</dbReference>
<reference evidence="3 4" key="1">
    <citation type="submission" date="2024-01" db="EMBL/GenBank/DDBJ databases">
        <title>The genomes of 5 underutilized Papilionoideae crops provide insights into root nodulation and disease resistance.</title>
        <authorList>
            <person name="Yuan L."/>
        </authorList>
    </citation>
    <scope>NUCLEOTIDE SEQUENCE [LARGE SCALE GENOMIC DNA]</scope>
    <source>
        <strain evidence="3">LY-2023</strain>
        <tissue evidence="3">Leaf</tissue>
    </source>
</reference>